<name>A0A6A5YQN7_9PLEO</name>
<accession>A0A6A5YQN7</accession>
<evidence type="ECO:0000313" key="1">
    <source>
        <dbReference type="EMBL" id="KAF2109559.1"/>
    </source>
</evidence>
<organism evidence="1 2">
    <name type="scientific">Lophiotrema nucula</name>
    <dbReference type="NCBI Taxonomy" id="690887"/>
    <lineage>
        <taxon>Eukaryota</taxon>
        <taxon>Fungi</taxon>
        <taxon>Dikarya</taxon>
        <taxon>Ascomycota</taxon>
        <taxon>Pezizomycotina</taxon>
        <taxon>Dothideomycetes</taxon>
        <taxon>Pleosporomycetidae</taxon>
        <taxon>Pleosporales</taxon>
        <taxon>Lophiotremataceae</taxon>
        <taxon>Lophiotrema</taxon>
    </lineage>
</organism>
<dbReference type="EMBL" id="ML977342">
    <property type="protein sequence ID" value="KAF2109559.1"/>
    <property type="molecule type" value="Genomic_DNA"/>
</dbReference>
<sequence>MGFANPQPLQPYILFITSQAPSGEKLEPWVHSFAEVVKYSQDDSGKITNFIAAQSHFQDAPYSYFDSILHLPTNEPELRRVQVSDTILRILGLWTLMGSYFERATATNIQELIVTDPRAQTLPGLVKSTGFLPHPNESNASCEQRVGNSIVDYNSSKHSSLTAMEALCISPKHLNAVRLFTFARVRIHWTTNVSRHMLLSQYGGRYYLELLALPCALEGRSEEALSKIGQSSLLAYEIRASYPALFNPHETALDHHKWLRWLGAGWWCWCLPCLSRRYLRGEIRALKQGPELSQRLGESLRPAYDPAIEKYAQQRAPLWTQTQFRNLWPRITALEAHLQKARPWGF</sequence>
<proteinExistence type="predicted"/>
<protein>
    <submittedName>
        <fullName evidence="1">Uncharacterized protein</fullName>
    </submittedName>
</protein>
<gene>
    <name evidence="1" type="ORF">BDV96DRAFT_585790</name>
</gene>
<evidence type="ECO:0000313" key="2">
    <source>
        <dbReference type="Proteomes" id="UP000799770"/>
    </source>
</evidence>
<keyword evidence="2" id="KW-1185">Reference proteome</keyword>
<dbReference type="OrthoDB" id="5428890at2759"/>
<dbReference type="AlphaFoldDB" id="A0A6A5YQN7"/>
<dbReference type="Proteomes" id="UP000799770">
    <property type="component" value="Unassembled WGS sequence"/>
</dbReference>
<reference evidence="1" key="1">
    <citation type="journal article" date="2020" name="Stud. Mycol.">
        <title>101 Dothideomycetes genomes: a test case for predicting lifestyles and emergence of pathogens.</title>
        <authorList>
            <person name="Haridas S."/>
            <person name="Albert R."/>
            <person name="Binder M."/>
            <person name="Bloem J."/>
            <person name="Labutti K."/>
            <person name="Salamov A."/>
            <person name="Andreopoulos B."/>
            <person name="Baker S."/>
            <person name="Barry K."/>
            <person name="Bills G."/>
            <person name="Bluhm B."/>
            <person name="Cannon C."/>
            <person name="Castanera R."/>
            <person name="Culley D."/>
            <person name="Daum C."/>
            <person name="Ezra D."/>
            <person name="Gonzalez J."/>
            <person name="Henrissat B."/>
            <person name="Kuo A."/>
            <person name="Liang C."/>
            <person name="Lipzen A."/>
            <person name="Lutzoni F."/>
            <person name="Magnuson J."/>
            <person name="Mondo S."/>
            <person name="Nolan M."/>
            <person name="Ohm R."/>
            <person name="Pangilinan J."/>
            <person name="Park H.-J."/>
            <person name="Ramirez L."/>
            <person name="Alfaro M."/>
            <person name="Sun H."/>
            <person name="Tritt A."/>
            <person name="Yoshinaga Y."/>
            <person name="Zwiers L.-H."/>
            <person name="Turgeon B."/>
            <person name="Goodwin S."/>
            <person name="Spatafora J."/>
            <person name="Crous P."/>
            <person name="Grigoriev I."/>
        </authorList>
    </citation>
    <scope>NUCLEOTIDE SEQUENCE</scope>
    <source>
        <strain evidence="1">CBS 627.86</strain>
    </source>
</reference>